<sequence>SSLKEISRESTWRMAFSVVAPRLYVLADVQLIESGPGLVKPGENLRLTCSVTFSRAYAKLDDYAWSWIRQPPGKGLEWLGTTAVNILSEDRERVALYAPSLQDRMTISVDSSQKQLYLQLSSLTAADTAVYYCAGEPQ</sequence>
<evidence type="ECO:0000256" key="3">
    <source>
        <dbReference type="ARBA" id="ARBA00043265"/>
    </source>
</evidence>
<keyword evidence="1" id="KW-0391">Immunity</keyword>
<evidence type="ECO:0000256" key="2">
    <source>
        <dbReference type="ARBA" id="ARBA00023130"/>
    </source>
</evidence>
<protein>
    <recommendedName>
        <fullName evidence="4">Ig-like domain-containing protein</fullName>
    </recommendedName>
</protein>
<keyword evidence="6" id="KW-1185">Reference proteome</keyword>
<dbReference type="Proteomes" id="UP000694545">
    <property type="component" value="Unplaced"/>
</dbReference>
<dbReference type="SUPFAM" id="SSF48726">
    <property type="entry name" value="Immunoglobulin"/>
    <property type="match status" value="1"/>
</dbReference>
<name>A0A8D2L2R6_VARKO</name>
<evidence type="ECO:0000259" key="4">
    <source>
        <dbReference type="PROSITE" id="PS50835"/>
    </source>
</evidence>
<dbReference type="GO" id="GO:0002250">
    <property type="term" value="P:adaptive immune response"/>
    <property type="evidence" value="ECO:0007669"/>
    <property type="project" value="UniProtKB-KW"/>
</dbReference>
<evidence type="ECO:0000256" key="1">
    <source>
        <dbReference type="ARBA" id="ARBA00022859"/>
    </source>
</evidence>
<dbReference type="PROSITE" id="PS50835">
    <property type="entry name" value="IG_LIKE"/>
    <property type="match status" value="1"/>
</dbReference>
<evidence type="ECO:0000313" key="5">
    <source>
        <dbReference type="Ensembl" id="ENSVKKP00000016066.1"/>
    </source>
</evidence>
<organism evidence="5 6">
    <name type="scientific">Varanus komodoensis</name>
    <name type="common">Komodo dragon</name>
    <dbReference type="NCBI Taxonomy" id="61221"/>
    <lineage>
        <taxon>Eukaryota</taxon>
        <taxon>Metazoa</taxon>
        <taxon>Chordata</taxon>
        <taxon>Craniata</taxon>
        <taxon>Vertebrata</taxon>
        <taxon>Euteleostomi</taxon>
        <taxon>Lepidosauria</taxon>
        <taxon>Squamata</taxon>
        <taxon>Bifurcata</taxon>
        <taxon>Unidentata</taxon>
        <taxon>Episquamata</taxon>
        <taxon>Toxicofera</taxon>
        <taxon>Anguimorpha</taxon>
        <taxon>Paleoanguimorpha</taxon>
        <taxon>Varanoidea</taxon>
        <taxon>Varanidae</taxon>
        <taxon>Varanus</taxon>
    </lineage>
</organism>
<dbReference type="InterPro" id="IPR050199">
    <property type="entry name" value="IgHV"/>
</dbReference>
<dbReference type="InterPro" id="IPR013106">
    <property type="entry name" value="Ig_V-set"/>
</dbReference>
<dbReference type="GO" id="GO:0005576">
    <property type="term" value="C:extracellular region"/>
    <property type="evidence" value="ECO:0007669"/>
    <property type="project" value="UniProtKB-ARBA"/>
</dbReference>
<dbReference type="OMA" id="STWRMAF"/>
<dbReference type="PANTHER" id="PTHR23266">
    <property type="entry name" value="IMMUNOGLOBULIN HEAVY CHAIN"/>
    <property type="match status" value="1"/>
</dbReference>
<dbReference type="Pfam" id="PF07686">
    <property type="entry name" value="V-set"/>
    <property type="match status" value="1"/>
</dbReference>
<proteinExistence type="predicted"/>
<feature type="domain" description="Ig-like" evidence="4">
    <location>
        <begin position="21"/>
        <end position="138"/>
    </location>
</feature>
<dbReference type="AlphaFoldDB" id="A0A8D2L2R6"/>
<keyword evidence="3" id="KW-1280">Immunoglobulin</keyword>
<dbReference type="Gene3D" id="2.60.40.10">
    <property type="entry name" value="Immunoglobulins"/>
    <property type="match status" value="1"/>
</dbReference>
<reference evidence="5" key="1">
    <citation type="submission" date="2025-08" db="UniProtKB">
        <authorList>
            <consortium name="Ensembl"/>
        </authorList>
    </citation>
    <scope>IDENTIFICATION</scope>
</reference>
<keyword evidence="2" id="KW-1064">Adaptive immunity</keyword>
<dbReference type="InterPro" id="IPR013783">
    <property type="entry name" value="Ig-like_fold"/>
</dbReference>
<dbReference type="SMART" id="SM00406">
    <property type="entry name" value="IGv"/>
    <property type="match status" value="1"/>
</dbReference>
<accession>A0A8D2L2R6</accession>
<dbReference type="InterPro" id="IPR007110">
    <property type="entry name" value="Ig-like_dom"/>
</dbReference>
<dbReference type="GO" id="GO:0019814">
    <property type="term" value="C:immunoglobulin complex"/>
    <property type="evidence" value="ECO:0007669"/>
    <property type="project" value="UniProtKB-KW"/>
</dbReference>
<dbReference type="Ensembl" id="ENSVKKT00000016446.1">
    <property type="protein sequence ID" value="ENSVKKP00000016066.1"/>
    <property type="gene ID" value="ENSVKKG00000010954.1"/>
</dbReference>
<dbReference type="InterPro" id="IPR036179">
    <property type="entry name" value="Ig-like_dom_sf"/>
</dbReference>
<reference evidence="5" key="2">
    <citation type="submission" date="2025-09" db="UniProtKB">
        <authorList>
            <consortium name="Ensembl"/>
        </authorList>
    </citation>
    <scope>IDENTIFICATION</scope>
</reference>
<evidence type="ECO:0000313" key="6">
    <source>
        <dbReference type="Proteomes" id="UP000694545"/>
    </source>
</evidence>